<evidence type="ECO:0000313" key="1">
    <source>
        <dbReference type="EMBL" id="HIU29252.1"/>
    </source>
</evidence>
<sequence length="62" mass="6558">MMSSKLMSAVLKGMLIGAVIGGGAAYISGMDLTCKCRQMKKKAGKAYKGICRTINKAVDKVM</sequence>
<dbReference type="EMBL" id="DVMM01000062">
    <property type="protein sequence ID" value="HIU29252.1"/>
    <property type="molecule type" value="Genomic_DNA"/>
</dbReference>
<proteinExistence type="predicted"/>
<accession>A0A9D1I7G2</accession>
<gene>
    <name evidence="1" type="ORF">IAD50_03025</name>
</gene>
<evidence type="ECO:0000313" key="2">
    <source>
        <dbReference type="Proteomes" id="UP000824089"/>
    </source>
</evidence>
<comment type="caution">
    <text evidence="1">The sequence shown here is derived from an EMBL/GenBank/DDBJ whole genome shotgun (WGS) entry which is preliminary data.</text>
</comment>
<protein>
    <submittedName>
        <fullName evidence="1">Uncharacterized protein</fullName>
    </submittedName>
</protein>
<organism evidence="1 2">
    <name type="scientific">Candidatus Egerieisoma faecipullorum</name>
    <dbReference type="NCBI Taxonomy" id="2840963"/>
    <lineage>
        <taxon>Bacteria</taxon>
        <taxon>Bacillati</taxon>
        <taxon>Bacillota</taxon>
        <taxon>Clostridia</taxon>
        <taxon>Eubacteriales</taxon>
        <taxon>Clostridiaceae</taxon>
        <taxon>Clostridiaceae incertae sedis</taxon>
        <taxon>Candidatus Egerieisoma</taxon>
    </lineage>
</organism>
<dbReference type="Proteomes" id="UP000824089">
    <property type="component" value="Unassembled WGS sequence"/>
</dbReference>
<name>A0A9D1I7G2_9CLOT</name>
<dbReference type="AlphaFoldDB" id="A0A9D1I7G2"/>
<reference evidence="1" key="1">
    <citation type="submission" date="2020-10" db="EMBL/GenBank/DDBJ databases">
        <authorList>
            <person name="Gilroy R."/>
        </authorList>
    </citation>
    <scope>NUCLEOTIDE SEQUENCE</scope>
    <source>
        <strain evidence="1">CHK195-4489</strain>
    </source>
</reference>
<reference evidence="1" key="2">
    <citation type="journal article" date="2021" name="PeerJ">
        <title>Extensive microbial diversity within the chicken gut microbiome revealed by metagenomics and culture.</title>
        <authorList>
            <person name="Gilroy R."/>
            <person name="Ravi A."/>
            <person name="Getino M."/>
            <person name="Pursley I."/>
            <person name="Horton D.L."/>
            <person name="Alikhan N.F."/>
            <person name="Baker D."/>
            <person name="Gharbi K."/>
            <person name="Hall N."/>
            <person name="Watson M."/>
            <person name="Adriaenssens E.M."/>
            <person name="Foster-Nyarko E."/>
            <person name="Jarju S."/>
            <person name="Secka A."/>
            <person name="Antonio M."/>
            <person name="Oren A."/>
            <person name="Chaudhuri R.R."/>
            <person name="La Ragione R."/>
            <person name="Hildebrand F."/>
            <person name="Pallen M.J."/>
        </authorList>
    </citation>
    <scope>NUCLEOTIDE SEQUENCE</scope>
    <source>
        <strain evidence="1">CHK195-4489</strain>
    </source>
</reference>